<reference evidence="1 2" key="1">
    <citation type="submission" date="2022-03" db="EMBL/GenBank/DDBJ databases">
        <authorList>
            <person name="Macdonald S."/>
            <person name="Ahmed S."/>
            <person name="Newling K."/>
        </authorList>
    </citation>
    <scope>NUCLEOTIDE SEQUENCE [LARGE SCALE GENOMIC DNA]</scope>
</reference>
<name>A0ABC8KDJ4_ERUVS</name>
<organism evidence="1 2">
    <name type="scientific">Eruca vesicaria subsp. sativa</name>
    <name type="common">Garden rocket</name>
    <name type="synonym">Eruca sativa</name>
    <dbReference type="NCBI Taxonomy" id="29727"/>
    <lineage>
        <taxon>Eukaryota</taxon>
        <taxon>Viridiplantae</taxon>
        <taxon>Streptophyta</taxon>
        <taxon>Embryophyta</taxon>
        <taxon>Tracheophyta</taxon>
        <taxon>Spermatophyta</taxon>
        <taxon>Magnoliopsida</taxon>
        <taxon>eudicotyledons</taxon>
        <taxon>Gunneridae</taxon>
        <taxon>Pentapetalae</taxon>
        <taxon>rosids</taxon>
        <taxon>malvids</taxon>
        <taxon>Brassicales</taxon>
        <taxon>Brassicaceae</taxon>
        <taxon>Brassiceae</taxon>
        <taxon>Eruca</taxon>
    </lineage>
</organism>
<keyword evidence="2" id="KW-1185">Reference proteome</keyword>
<proteinExistence type="predicted"/>
<evidence type="ECO:0000313" key="1">
    <source>
        <dbReference type="EMBL" id="CAH8357055.1"/>
    </source>
</evidence>
<accession>A0ABC8KDJ4</accession>
<dbReference type="Proteomes" id="UP001642260">
    <property type="component" value="Unassembled WGS sequence"/>
</dbReference>
<sequence length="71" mass="7961">MVDLGGKMAVLWQSYGARVDNVEEKIIWCAEIGLERRDGDEMWGNAEWSDVVLTTIEPCNFLDADVLSVTV</sequence>
<dbReference type="EMBL" id="CAKOAT010226377">
    <property type="protein sequence ID" value="CAH8357055.1"/>
    <property type="molecule type" value="Genomic_DNA"/>
</dbReference>
<dbReference type="AlphaFoldDB" id="A0ABC8KDJ4"/>
<comment type="caution">
    <text evidence="1">The sequence shown here is derived from an EMBL/GenBank/DDBJ whole genome shotgun (WGS) entry which is preliminary data.</text>
</comment>
<gene>
    <name evidence="1" type="ORF">ERUC_LOCUS22810</name>
</gene>
<protein>
    <submittedName>
        <fullName evidence="1">Uncharacterized protein</fullName>
    </submittedName>
</protein>
<evidence type="ECO:0000313" key="2">
    <source>
        <dbReference type="Proteomes" id="UP001642260"/>
    </source>
</evidence>